<evidence type="ECO:0000259" key="2">
    <source>
        <dbReference type="Pfam" id="PF13208"/>
    </source>
</evidence>
<protein>
    <submittedName>
        <fullName evidence="4">TerB N-terminal domain-containing protein</fullName>
    </submittedName>
</protein>
<comment type="caution">
    <text evidence="4">The sequence shown here is derived from an EMBL/GenBank/DDBJ whole genome shotgun (WGS) entry which is preliminary data.</text>
</comment>
<sequence>MNDRTDIHDIHIDKDREHAVREPKLRFAEVELGVPEGRETEPIRKVVAPEGWDRELDWRENFRYISREQQFVQKGRELEQQSVDYAEFVPFQTYWPTYDQMQPLQLRWYLYWRGEVRSERYPDTDLSYLFVYLYELIHGIGWSAPPEGYELMNRVWRAYRQRYPKLDGYVREWLFDFALVFGLEMPSPEPIPKLPRNLSYELKELEWKRRFAAEPLSLSWEMILPLIDYEVEKSRFYAGEGRAELRNYVPKTVALVDGYLAKSAGTKLIDRFKAKEQTVTRYLFRSAVYDHELYGRTRTVNVRPVSDNPPLRAYLTQLVRFTENKLRELKGFKGKLRGIEIEPEVERLISRFLRREFEHRKAEEAKSRAPKVKINAAKLRKLRQESDEVRDMLLIEELPSANGEPVSLQTSVSAKPSVSQTKRDRKLPIPGEPLQAELDFERGWQVFEDEQAADEKIYEQTTEQIYEKTNERPPETMKLENAGIPGGLPGDARHAESGNPDTTEELSPEWRELSARLSSAHKQMLSAILNEADAFLRNGIAEQAGSMPELLLDEINELSMETIGDLLIDGDEIAEEYRAELAVIL</sequence>
<keyword evidence="5" id="KW-1185">Reference proteome</keyword>
<evidence type="ECO:0000313" key="5">
    <source>
        <dbReference type="Proteomes" id="UP001306950"/>
    </source>
</evidence>
<dbReference type="InterPro" id="IPR025266">
    <property type="entry name" value="TerB_N"/>
</dbReference>
<feature type="region of interest" description="Disordered" evidence="1">
    <location>
        <begin position="470"/>
        <end position="507"/>
    </location>
</feature>
<dbReference type="Proteomes" id="UP001306950">
    <property type="component" value="Unassembled WGS sequence"/>
</dbReference>
<organism evidence="4 5">
    <name type="scientific">Paenibacillus haidiansis</name>
    <dbReference type="NCBI Taxonomy" id="1574488"/>
    <lineage>
        <taxon>Bacteria</taxon>
        <taxon>Bacillati</taxon>
        <taxon>Bacillota</taxon>
        <taxon>Bacilli</taxon>
        <taxon>Bacillales</taxon>
        <taxon>Paenibacillaceae</taxon>
        <taxon>Paenibacillus</taxon>
    </lineage>
</organism>
<dbReference type="EMBL" id="JAZHPZ010000002">
    <property type="protein sequence ID" value="MEF2965355.1"/>
    <property type="molecule type" value="Genomic_DNA"/>
</dbReference>
<accession>A0ABU7VPD9</accession>
<gene>
    <name evidence="4" type="ORF">V3851_05870</name>
</gene>
<evidence type="ECO:0000313" key="4">
    <source>
        <dbReference type="EMBL" id="MEF2965355.1"/>
    </source>
</evidence>
<dbReference type="InterPro" id="IPR028932">
    <property type="entry name" value="TerB-C"/>
</dbReference>
<reference evidence="4 5" key="1">
    <citation type="submission" date="2024-02" db="EMBL/GenBank/DDBJ databases">
        <title>A nitrogen-fixing paenibacillus bacterium.</title>
        <authorList>
            <person name="Zhang W.L."/>
            <person name="Chen S.F."/>
        </authorList>
    </citation>
    <scope>NUCLEOTIDE SEQUENCE [LARGE SCALE GENOMIC DNA]</scope>
    <source>
        <strain evidence="4 5">M1</strain>
    </source>
</reference>
<dbReference type="Pfam" id="PF13208">
    <property type="entry name" value="TerB_N"/>
    <property type="match status" value="1"/>
</dbReference>
<feature type="domain" description="TerB N-terminal" evidence="2">
    <location>
        <begin position="48"/>
        <end position="180"/>
    </location>
</feature>
<dbReference type="Pfam" id="PF15615">
    <property type="entry name" value="TerB_C"/>
    <property type="match status" value="1"/>
</dbReference>
<feature type="region of interest" description="Disordered" evidence="1">
    <location>
        <begin position="404"/>
        <end position="430"/>
    </location>
</feature>
<proteinExistence type="predicted"/>
<feature type="compositionally biased region" description="Polar residues" evidence="1">
    <location>
        <begin position="407"/>
        <end position="420"/>
    </location>
</feature>
<evidence type="ECO:0000256" key="1">
    <source>
        <dbReference type="SAM" id="MobiDB-lite"/>
    </source>
</evidence>
<evidence type="ECO:0000259" key="3">
    <source>
        <dbReference type="Pfam" id="PF15615"/>
    </source>
</evidence>
<dbReference type="RefSeq" id="WP_331845588.1">
    <property type="nucleotide sequence ID" value="NZ_JAZHPZ010000002.1"/>
</dbReference>
<name>A0ABU7VPD9_9BACL</name>
<feature type="domain" description="TerB-C" evidence="3">
    <location>
        <begin position="359"/>
        <end position="575"/>
    </location>
</feature>